<evidence type="ECO:0000256" key="1">
    <source>
        <dbReference type="SAM" id="MobiDB-lite"/>
    </source>
</evidence>
<dbReference type="RefSeq" id="XP_013893114.1">
    <property type="nucleotide sequence ID" value="XM_014037660.1"/>
</dbReference>
<gene>
    <name evidence="2" type="ORF">MNEG_13869</name>
</gene>
<evidence type="ECO:0000313" key="2">
    <source>
        <dbReference type="EMBL" id="KIY94094.1"/>
    </source>
</evidence>
<dbReference type="GeneID" id="25731374"/>
<reference evidence="2 3" key="1">
    <citation type="journal article" date="2013" name="BMC Genomics">
        <title>Reconstruction of the lipid metabolism for the microalga Monoraphidium neglectum from its genome sequence reveals characteristics suitable for biofuel production.</title>
        <authorList>
            <person name="Bogen C."/>
            <person name="Al-Dilaimi A."/>
            <person name="Albersmeier A."/>
            <person name="Wichmann J."/>
            <person name="Grundmann M."/>
            <person name="Rupp O."/>
            <person name="Lauersen K.J."/>
            <person name="Blifernez-Klassen O."/>
            <person name="Kalinowski J."/>
            <person name="Goesmann A."/>
            <person name="Mussgnug J.H."/>
            <person name="Kruse O."/>
        </authorList>
    </citation>
    <scope>NUCLEOTIDE SEQUENCE [LARGE SCALE GENOMIC DNA]</scope>
    <source>
        <strain evidence="2 3">SAG 48.87</strain>
    </source>
</reference>
<protein>
    <submittedName>
        <fullName evidence="2">Uncharacterized protein</fullName>
    </submittedName>
</protein>
<evidence type="ECO:0000313" key="3">
    <source>
        <dbReference type="Proteomes" id="UP000054498"/>
    </source>
</evidence>
<feature type="region of interest" description="Disordered" evidence="1">
    <location>
        <begin position="89"/>
        <end position="109"/>
    </location>
</feature>
<organism evidence="2 3">
    <name type="scientific">Monoraphidium neglectum</name>
    <dbReference type="NCBI Taxonomy" id="145388"/>
    <lineage>
        <taxon>Eukaryota</taxon>
        <taxon>Viridiplantae</taxon>
        <taxon>Chlorophyta</taxon>
        <taxon>core chlorophytes</taxon>
        <taxon>Chlorophyceae</taxon>
        <taxon>CS clade</taxon>
        <taxon>Sphaeropleales</taxon>
        <taxon>Selenastraceae</taxon>
        <taxon>Monoraphidium</taxon>
    </lineage>
</organism>
<sequence>MQSEAAQRRHDLMAPSEAAAAKAAARVATLGQQITACESDLAASWRRAAEWGVPLDYTDGAAGPAEWLGGLAEVLTAAKAAEADHRRAALEAAAAPTEQGAAQGGGPTEPVAAAAAAPIVLLSHHVGAI</sequence>
<dbReference type="Proteomes" id="UP000054498">
    <property type="component" value="Unassembled WGS sequence"/>
</dbReference>
<proteinExistence type="predicted"/>
<feature type="compositionally biased region" description="Low complexity" evidence="1">
    <location>
        <begin position="90"/>
        <end position="101"/>
    </location>
</feature>
<accession>A0A0D2LQX4</accession>
<dbReference type="EMBL" id="KK104320">
    <property type="protein sequence ID" value="KIY94094.1"/>
    <property type="molecule type" value="Genomic_DNA"/>
</dbReference>
<keyword evidence="3" id="KW-1185">Reference proteome</keyword>
<name>A0A0D2LQX4_9CHLO</name>
<dbReference type="KEGG" id="mng:MNEG_13869"/>
<dbReference type="AlphaFoldDB" id="A0A0D2LQX4"/>